<reference evidence="1 2" key="1">
    <citation type="journal article" date="2020" name="ISME J.">
        <title>Uncovering the hidden diversity of litter-decomposition mechanisms in mushroom-forming fungi.</title>
        <authorList>
            <person name="Floudas D."/>
            <person name="Bentzer J."/>
            <person name="Ahren D."/>
            <person name="Johansson T."/>
            <person name="Persson P."/>
            <person name="Tunlid A."/>
        </authorList>
    </citation>
    <scope>NUCLEOTIDE SEQUENCE [LARGE SCALE GENOMIC DNA]</scope>
    <source>
        <strain evidence="1 2">CBS 291.85</strain>
    </source>
</reference>
<accession>A0A8H5G1C3</accession>
<proteinExistence type="predicted"/>
<sequence>MDTGSPSLTPEIPQELVEKIIDYTHDSLPTLKSCSLVSHAWVSRARFHIFCDIVMAYPQRQGPFWTRDEYLEAQATIYRRLECLAHITSATRILPSMPQLTHNLVIDATIPEKVPELFPSLHPFRALRHLSIYDRRQPTDFAFPPEIFPDTPEGLNPEPLRSFLEKLPDLRSIKLRGLFILDVGTLFRVFQGIHLPQLKQLTLQCFDFYVHHAYDDSVTKLKECGHPIHPNRTKLEVLNLEVDVLRRQAFFKFLMHPTFPLDISALQTLVIAPIFDDLENYAPLFIHCGSSLSRLIISLTDLQAESVGTDAHSPACLGHLQNLKYLELWIVPSSQSAIDMMAAAVESFVPPLRLQIRGLSIGLHDWKGRGVLGDESILHHSYVSLDQALVKCVGATDTVDPESSQREIDIEVSSSFGLNVGQVLEWFPRMQADSGIPELGVVLFDEWYD</sequence>
<name>A0A8H5G1C3_9AGAR</name>
<dbReference type="SUPFAM" id="SSF52047">
    <property type="entry name" value="RNI-like"/>
    <property type="match status" value="1"/>
</dbReference>
<dbReference type="Proteomes" id="UP000559256">
    <property type="component" value="Unassembled WGS sequence"/>
</dbReference>
<gene>
    <name evidence="1" type="ORF">D9758_008294</name>
</gene>
<protein>
    <recommendedName>
        <fullName evidence="3">F-box domain-containing protein</fullName>
    </recommendedName>
</protein>
<dbReference type="EMBL" id="JAACJM010000054">
    <property type="protein sequence ID" value="KAF5356547.1"/>
    <property type="molecule type" value="Genomic_DNA"/>
</dbReference>
<organism evidence="1 2">
    <name type="scientific">Tetrapyrgos nigripes</name>
    <dbReference type="NCBI Taxonomy" id="182062"/>
    <lineage>
        <taxon>Eukaryota</taxon>
        <taxon>Fungi</taxon>
        <taxon>Dikarya</taxon>
        <taxon>Basidiomycota</taxon>
        <taxon>Agaricomycotina</taxon>
        <taxon>Agaricomycetes</taxon>
        <taxon>Agaricomycetidae</taxon>
        <taxon>Agaricales</taxon>
        <taxon>Marasmiineae</taxon>
        <taxon>Marasmiaceae</taxon>
        <taxon>Tetrapyrgos</taxon>
    </lineage>
</organism>
<dbReference type="InterPro" id="IPR032675">
    <property type="entry name" value="LRR_dom_sf"/>
</dbReference>
<evidence type="ECO:0000313" key="2">
    <source>
        <dbReference type="Proteomes" id="UP000559256"/>
    </source>
</evidence>
<keyword evidence="2" id="KW-1185">Reference proteome</keyword>
<evidence type="ECO:0000313" key="1">
    <source>
        <dbReference type="EMBL" id="KAF5356547.1"/>
    </source>
</evidence>
<comment type="caution">
    <text evidence="1">The sequence shown here is derived from an EMBL/GenBank/DDBJ whole genome shotgun (WGS) entry which is preliminary data.</text>
</comment>
<dbReference type="AlphaFoldDB" id="A0A8H5G1C3"/>
<dbReference type="OrthoDB" id="2745898at2759"/>
<evidence type="ECO:0008006" key="3">
    <source>
        <dbReference type="Google" id="ProtNLM"/>
    </source>
</evidence>
<dbReference type="Gene3D" id="3.80.10.10">
    <property type="entry name" value="Ribonuclease Inhibitor"/>
    <property type="match status" value="1"/>
</dbReference>